<organism evidence="1 2">
    <name type="scientific">Streptomyces tamarix</name>
    <dbReference type="NCBI Taxonomy" id="3078565"/>
    <lineage>
        <taxon>Bacteria</taxon>
        <taxon>Bacillati</taxon>
        <taxon>Actinomycetota</taxon>
        <taxon>Actinomycetes</taxon>
        <taxon>Kitasatosporales</taxon>
        <taxon>Streptomycetaceae</taxon>
        <taxon>Streptomyces</taxon>
    </lineage>
</organism>
<protein>
    <submittedName>
        <fullName evidence="1">Transcriptional regulator</fullName>
    </submittedName>
</protein>
<evidence type="ECO:0000313" key="1">
    <source>
        <dbReference type="EMBL" id="MDT9684606.1"/>
    </source>
</evidence>
<dbReference type="Gene3D" id="1.25.40.10">
    <property type="entry name" value="Tetratricopeptide repeat domain"/>
    <property type="match status" value="1"/>
</dbReference>
<gene>
    <name evidence="1" type="ORF">RND61_21470</name>
</gene>
<proteinExistence type="predicted"/>
<dbReference type="InterPro" id="IPR011990">
    <property type="entry name" value="TPR-like_helical_dom_sf"/>
</dbReference>
<dbReference type="RefSeq" id="WP_315879661.1">
    <property type="nucleotide sequence ID" value="NZ_JAWCTQ010000029.1"/>
</dbReference>
<accession>A0ABU3QPB7</accession>
<dbReference type="Proteomes" id="UP001250181">
    <property type="component" value="Unassembled WGS sequence"/>
</dbReference>
<reference evidence="1 2" key="1">
    <citation type="submission" date="2023-09" db="EMBL/GenBank/DDBJ databases">
        <title>Streptomyces sp. nov.: A antagonism against Alternaria gaisen Producing Streptochlin, Isolated from Tamarix root soil.</title>
        <authorList>
            <person name="Chen Y."/>
        </authorList>
    </citation>
    <scope>NUCLEOTIDE SEQUENCE [LARGE SCALE GENOMIC DNA]</scope>
    <source>
        <strain evidence="1 2">TRM76323</strain>
    </source>
</reference>
<sequence>MAVAPRAGREANERLRAVMEEAGCSNTGLARRVNTCGAEHGLDLRYDKTSVARWLRGQQPRGRAPAIIAEALERKLGRTVTVDDIGMSTGPGLAPTVGLRFEPTVAGALQQACALWRSDTKYSGLVTRERLATSVLVQASRDWLIAEPDPSVAVKGVPAVGPADIEVVRATTAALTDLDHSFGSGHIRPVAVRYLDSVVSGLLAGPYRESTGRLLLGAVARLTELTAYMTVDTGQLGLAQRYYIQALRLAQAADDRVFGGYVLASGMGHVALLLDNPGETVQLAKVAREGTQRRTTATSRAVFYAAEARGHALLGDAGACEKAADQVLEALNGDGPDAHERQEGIPHVDRAYLAQELAHCYQDLGRPEAAVRWAQEALREGAPKARRRALRLLLLASVELQLGEVERSCGTAAQAVEVLGGVRSVQCARRLEAFRGRLEALGRHEEAHRLRPADEH</sequence>
<name>A0ABU3QPB7_9ACTN</name>
<dbReference type="SUPFAM" id="SSF48452">
    <property type="entry name" value="TPR-like"/>
    <property type="match status" value="1"/>
</dbReference>
<keyword evidence="2" id="KW-1185">Reference proteome</keyword>
<evidence type="ECO:0000313" key="2">
    <source>
        <dbReference type="Proteomes" id="UP001250181"/>
    </source>
</evidence>
<dbReference type="EMBL" id="JAWCTQ010000029">
    <property type="protein sequence ID" value="MDT9684606.1"/>
    <property type="molecule type" value="Genomic_DNA"/>
</dbReference>
<comment type="caution">
    <text evidence="1">The sequence shown here is derived from an EMBL/GenBank/DDBJ whole genome shotgun (WGS) entry which is preliminary data.</text>
</comment>